<evidence type="ECO:0000256" key="8">
    <source>
        <dbReference type="ARBA" id="ARBA00025707"/>
    </source>
</evidence>
<dbReference type="InterPro" id="IPR016130">
    <property type="entry name" value="Tyr_Pase_AS"/>
</dbReference>
<reference evidence="11" key="2">
    <citation type="submission" date="2025-05" db="UniProtKB">
        <authorList>
            <consortium name="EnsemblMetazoa"/>
        </authorList>
    </citation>
    <scope>IDENTIFICATION</scope>
    <source>
        <strain evidence="11">Foshan</strain>
    </source>
</reference>
<dbReference type="PROSITE" id="PS50054">
    <property type="entry name" value="TYR_PHOSPHATASE_DUAL"/>
    <property type="match status" value="1"/>
</dbReference>
<dbReference type="RefSeq" id="XP_019530072.3">
    <property type="nucleotide sequence ID" value="XM_019674527.3"/>
</dbReference>
<evidence type="ECO:0000256" key="7">
    <source>
        <dbReference type="ARBA" id="ARBA00023264"/>
    </source>
</evidence>
<dbReference type="PROSITE" id="PS00383">
    <property type="entry name" value="TYR_PHOSPHATASE_1"/>
    <property type="match status" value="1"/>
</dbReference>
<evidence type="ECO:0000313" key="12">
    <source>
        <dbReference type="Proteomes" id="UP000069940"/>
    </source>
</evidence>
<comment type="pathway">
    <text evidence="8">Phospholipid metabolism.</text>
</comment>
<evidence type="ECO:0000256" key="2">
    <source>
        <dbReference type="ARBA" id="ARBA00022516"/>
    </source>
</evidence>
<dbReference type="SUPFAM" id="SSF52799">
    <property type="entry name" value="(Phosphotyrosine protein) phosphatases II"/>
    <property type="match status" value="1"/>
</dbReference>
<organism evidence="11 12">
    <name type="scientific">Aedes albopictus</name>
    <name type="common">Asian tiger mosquito</name>
    <name type="synonym">Stegomyia albopicta</name>
    <dbReference type="NCBI Taxonomy" id="7160"/>
    <lineage>
        <taxon>Eukaryota</taxon>
        <taxon>Metazoa</taxon>
        <taxon>Ecdysozoa</taxon>
        <taxon>Arthropoda</taxon>
        <taxon>Hexapoda</taxon>
        <taxon>Insecta</taxon>
        <taxon>Pterygota</taxon>
        <taxon>Neoptera</taxon>
        <taxon>Endopterygota</taxon>
        <taxon>Diptera</taxon>
        <taxon>Nematocera</taxon>
        <taxon>Culicoidea</taxon>
        <taxon>Culicidae</taxon>
        <taxon>Culicinae</taxon>
        <taxon>Aedini</taxon>
        <taxon>Aedes</taxon>
        <taxon>Stegomyia</taxon>
    </lineage>
</organism>
<dbReference type="EnsemblMetazoa" id="AALFPA23_019500.R28681">
    <property type="protein sequence ID" value="AALFPA23_019500.P28681"/>
    <property type="gene ID" value="AALFPA23_019500"/>
</dbReference>
<evidence type="ECO:0000256" key="4">
    <source>
        <dbReference type="ARBA" id="ARBA00022912"/>
    </source>
</evidence>
<evidence type="ECO:0000256" key="1">
    <source>
        <dbReference type="ARBA" id="ARBA00005189"/>
    </source>
</evidence>
<dbReference type="Pfam" id="PF00782">
    <property type="entry name" value="DSPc"/>
    <property type="match status" value="1"/>
</dbReference>
<dbReference type="CDD" id="cd14524">
    <property type="entry name" value="PTPMT1"/>
    <property type="match status" value="1"/>
</dbReference>
<keyword evidence="6" id="KW-0594">Phospholipid biosynthesis</keyword>
<name>A0ABM1ZKZ0_AEDAL</name>
<dbReference type="Gene3D" id="3.90.190.10">
    <property type="entry name" value="Protein tyrosine phosphatase superfamily"/>
    <property type="match status" value="1"/>
</dbReference>
<dbReference type="SMART" id="SM00195">
    <property type="entry name" value="DSPc"/>
    <property type="match status" value="1"/>
</dbReference>
<evidence type="ECO:0000256" key="5">
    <source>
        <dbReference type="ARBA" id="ARBA00023098"/>
    </source>
</evidence>
<proteinExistence type="predicted"/>
<feature type="domain" description="Tyrosine-protein phosphatase" evidence="9">
    <location>
        <begin position="49"/>
        <end position="218"/>
    </location>
</feature>
<keyword evidence="5" id="KW-0443">Lipid metabolism</keyword>
<keyword evidence="12" id="KW-1185">Reference proteome</keyword>
<evidence type="ECO:0008006" key="13">
    <source>
        <dbReference type="Google" id="ProtNLM"/>
    </source>
</evidence>
<dbReference type="GeneID" id="109401912"/>
<evidence type="ECO:0000259" key="10">
    <source>
        <dbReference type="PROSITE" id="PS50056"/>
    </source>
</evidence>
<dbReference type="InterPro" id="IPR042165">
    <property type="entry name" value="PTPMT1"/>
</dbReference>
<dbReference type="PANTHER" id="PTHR46712:SF1">
    <property type="entry name" value="PHOSPHATIDYLGLYCEROPHOSPHATASE AND PROTEIN-TYROSINE PHOSPHATASE 1"/>
    <property type="match status" value="1"/>
</dbReference>
<keyword evidence="7" id="KW-1208">Phospholipid metabolism</keyword>
<dbReference type="InterPro" id="IPR020422">
    <property type="entry name" value="TYR_PHOSPHATASE_DUAL_dom"/>
</dbReference>
<feature type="domain" description="Tyrosine specific protein phosphatases" evidence="10">
    <location>
        <begin position="137"/>
        <end position="207"/>
    </location>
</feature>
<comment type="pathway">
    <text evidence="1">Lipid metabolism.</text>
</comment>
<evidence type="ECO:0000256" key="3">
    <source>
        <dbReference type="ARBA" id="ARBA00022801"/>
    </source>
</evidence>
<protein>
    <recommendedName>
        <fullName evidence="13">Dual specificity phosphatase</fullName>
    </recommendedName>
</protein>
<keyword evidence="4" id="KW-0904">Protein phosphatase</keyword>
<dbReference type="PANTHER" id="PTHR46712">
    <property type="entry name" value="PHOSPHATIDYLGLYCEROPHOSPHATASE AND PROTEIN-TYROSINE PHOSPHATASE 1"/>
    <property type="match status" value="1"/>
</dbReference>
<dbReference type="Proteomes" id="UP000069940">
    <property type="component" value="Unassembled WGS sequence"/>
</dbReference>
<dbReference type="PROSITE" id="PS50056">
    <property type="entry name" value="TYR_PHOSPHATASE_2"/>
    <property type="match status" value="1"/>
</dbReference>
<reference evidence="12" key="1">
    <citation type="journal article" date="2015" name="Proc. Natl. Acad. Sci. U.S.A.">
        <title>Genome sequence of the Asian Tiger mosquito, Aedes albopictus, reveals insights into its biology, genetics, and evolution.</title>
        <authorList>
            <person name="Chen X.G."/>
            <person name="Jiang X."/>
            <person name="Gu J."/>
            <person name="Xu M."/>
            <person name="Wu Y."/>
            <person name="Deng Y."/>
            <person name="Zhang C."/>
            <person name="Bonizzoni M."/>
            <person name="Dermauw W."/>
            <person name="Vontas J."/>
            <person name="Armbruster P."/>
            <person name="Huang X."/>
            <person name="Yang Y."/>
            <person name="Zhang H."/>
            <person name="He W."/>
            <person name="Peng H."/>
            <person name="Liu Y."/>
            <person name="Wu K."/>
            <person name="Chen J."/>
            <person name="Lirakis M."/>
            <person name="Topalis P."/>
            <person name="Van Leeuwen T."/>
            <person name="Hall A.B."/>
            <person name="Jiang X."/>
            <person name="Thorpe C."/>
            <person name="Mueller R.L."/>
            <person name="Sun C."/>
            <person name="Waterhouse R.M."/>
            <person name="Yan G."/>
            <person name="Tu Z.J."/>
            <person name="Fang X."/>
            <person name="James A.A."/>
        </authorList>
    </citation>
    <scope>NUCLEOTIDE SEQUENCE [LARGE SCALE GENOMIC DNA]</scope>
    <source>
        <strain evidence="12">Foshan</strain>
    </source>
</reference>
<dbReference type="InterPro" id="IPR000387">
    <property type="entry name" value="Tyr_Pase_dom"/>
</dbReference>
<dbReference type="InterPro" id="IPR029021">
    <property type="entry name" value="Prot-tyrosine_phosphatase-like"/>
</dbReference>
<evidence type="ECO:0000313" key="11">
    <source>
        <dbReference type="EnsemblMetazoa" id="AALFPA23_019500.P28681"/>
    </source>
</evidence>
<evidence type="ECO:0000256" key="6">
    <source>
        <dbReference type="ARBA" id="ARBA00023209"/>
    </source>
</evidence>
<dbReference type="InterPro" id="IPR000340">
    <property type="entry name" value="Dual-sp_phosphatase_cat-dom"/>
</dbReference>
<keyword evidence="3" id="KW-0378">Hydrolase</keyword>
<evidence type="ECO:0000259" key="9">
    <source>
        <dbReference type="PROSITE" id="PS50054"/>
    </source>
</evidence>
<accession>A0ABM1ZKZ0</accession>
<dbReference type="InterPro" id="IPR044596">
    <property type="entry name" value="PTPMT1-like"/>
</dbReference>
<keyword evidence="2" id="KW-0444">Lipid biosynthesis</keyword>
<sequence length="231" mass="27065">MTTDQQSEQLQVQRSANRHHIKQAMFARVTFYPTLFYNVFMEKVTKRNWYDRIDENMILGALPFRAIAPEMIKQENIKAVVSMNEDYELWAFSNNKERWSKLGVEFLQLATTDIFEAPCQDKLWSGVQFINRFLPKEKRMQALADVAEEFKEDRVGTVYVHCKAGRTRSATLVGCYLMMRNGWSPERAVQHMRECRPHVLLGSKQWEAMRIFYSTRLGTEPGQKPSTTSHQ</sequence>